<feature type="region of interest" description="Disordered" evidence="1">
    <location>
        <begin position="414"/>
        <end position="459"/>
    </location>
</feature>
<feature type="compositionally biased region" description="Gly residues" evidence="1">
    <location>
        <begin position="441"/>
        <end position="450"/>
    </location>
</feature>
<dbReference type="Proteomes" id="UP001055712">
    <property type="component" value="Unassembled WGS sequence"/>
</dbReference>
<evidence type="ECO:0000313" key="4">
    <source>
        <dbReference type="Proteomes" id="UP001055712"/>
    </source>
</evidence>
<dbReference type="Gene3D" id="3.30.460.10">
    <property type="entry name" value="Beta Polymerase, domain 2"/>
    <property type="match status" value="1"/>
</dbReference>
<reference evidence="3" key="2">
    <citation type="submission" date="2020-11" db="EMBL/GenBank/DDBJ databases">
        <authorList>
            <person name="Cecchin M."/>
            <person name="Marcolungo L."/>
            <person name="Rossato M."/>
            <person name="Girolomoni L."/>
            <person name="Cosentino E."/>
            <person name="Cuine S."/>
            <person name="Li-Beisson Y."/>
            <person name="Delledonne M."/>
            <person name="Ballottari M."/>
        </authorList>
    </citation>
    <scope>NUCLEOTIDE SEQUENCE</scope>
    <source>
        <strain evidence="3">211/11P</strain>
        <tissue evidence="3">Whole cell</tissue>
    </source>
</reference>
<evidence type="ECO:0000259" key="2">
    <source>
        <dbReference type="Pfam" id="PF26180"/>
    </source>
</evidence>
<feature type="region of interest" description="Disordered" evidence="1">
    <location>
        <begin position="83"/>
        <end position="102"/>
    </location>
</feature>
<feature type="compositionally biased region" description="Low complexity" evidence="1">
    <location>
        <begin position="964"/>
        <end position="998"/>
    </location>
</feature>
<sequence length="1005" mass="102236">MGVGAALAASSRLDGLLEAIRPSPSSEFRRLTIAHYLCGVIKQCFQPNHQVEAFMFGSVPLRAVLPDGDIDISVFATGAAPVPNGTSSDGEQQASAAGSTQPAVPALKNTWASQLLRALEKEAACADAPFQIRDAQIIQAEVKLVKCVVSDVVVDVSLDTIGGLCTVAFLEAADRRIGRQHLFKRSILLLKAWCYYESRLLGAHHGLISSYALEVLVLYIFNLHHAELHTPLDVLRRFLSVLGSFDWEHYCLTLQGPLPIATLQQHADCSVDLPSDTELLLDGDFMRDVLQRYSVQQAEGAAAAPLVAPHFPLKHLNIVDPLLPSNNLGRSVSKASYARVKKALLLGSRTLEEALLKDPRSAVDTMDHFFRNTWRSPVRMAADNQTFLARLSSIQLPAAATEAVVTAAAAAGFHLPGSSSRPSTPGAAIGLGMPLPAHAGGMPGGGGGDGQQLQLQQQPAAQAAMVRLLLGDPLNMPAWQQQQQQQQQQAMANPMLLHQHAALQQRHRRQQQQQQLQQQHMPVSPPVARLDSHQSPPPVRSGAAGSPPPDANNSNGAPGLDQHAACPAHGSWAASDSLQPAAAATPLPAGGCVSGSVSPLAPAGVPQLAASAGVQAAAALHDSPHSFFGGDLAVMEHNLAVARQQRQQPKPAAAGQGGSQSQGVGTAPGAAVQPPPVPPPAAQQQPGVASGAGVPTAAVTAAGSSTAPAGGPVAPLHQPLARPGQVQQRYAPPMHISGRAELAAAPAAAAEPEAGRQAAAVYAVAPTPGLKPAPGQPAAGPAAPHPFVGMAGTGHGLAAAMAVLPAVRTRSLSAGGPVPAVPHALPVQVPVQPSLPVVAPHSPPLQHPAPPPLPIVPRAPVSEGSRSPMTFAAALRASSRSSSSSASLASPAAAAAHFAAAPASLGSSPSRSHPASGSGTPLAASGGGGGGTSGGGGRRQAWGRAGSSNLAVPSTAVPPPPVGAAPAAAAPAGQPRPQQRSWSAVAAGSGSRRAPAAGLTGSKGI</sequence>
<dbReference type="InterPro" id="IPR043519">
    <property type="entry name" value="NT_sf"/>
</dbReference>
<feature type="compositionally biased region" description="Low complexity" evidence="1">
    <location>
        <begin position="903"/>
        <end position="924"/>
    </location>
</feature>
<feature type="compositionally biased region" description="Low complexity" evidence="1">
    <location>
        <begin position="511"/>
        <end position="520"/>
    </location>
</feature>
<feature type="compositionally biased region" description="Low complexity" evidence="1">
    <location>
        <begin position="661"/>
        <end position="672"/>
    </location>
</feature>
<dbReference type="AlphaFoldDB" id="A0A9D4TRE1"/>
<feature type="compositionally biased region" description="Low complexity" evidence="1">
    <location>
        <begin position="939"/>
        <end position="948"/>
    </location>
</feature>
<comment type="caution">
    <text evidence="3">The sequence shown here is derived from an EMBL/GenBank/DDBJ whole genome shotgun (WGS) entry which is preliminary data.</text>
</comment>
<feature type="compositionally biased region" description="Gly residues" evidence="1">
    <location>
        <begin position="925"/>
        <end position="938"/>
    </location>
</feature>
<accession>A0A9D4TRE1</accession>
<feature type="region of interest" description="Disordered" evidence="1">
    <location>
        <begin position="643"/>
        <end position="727"/>
    </location>
</feature>
<feature type="region of interest" description="Disordered" evidence="1">
    <location>
        <begin position="903"/>
        <end position="1005"/>
    </location>
</feature>
<keyword evidence="4" id="KW-1185">Reference proteome</keyword>
<feature type="region of interest" description="Disordered" evidence="1">
    <location>
        <begin position="838"/>
        <end position="865"/>
    </location>
</feature>
<feature type="compositionally biased region" description="Pro residues" evidence="1">
    <location>
        <begin position="841"/>
        <end position="857"/>
    </location>
</feature>
<reference evidence="3" key="1">
    <citation type="journal article" date="2019" name="Plant J.">
        <title>Chlorella vulgaris genome assembly and annotation reveals the molecular basis for metabolic acclimation to high light conditions.</title>
        <authorList>
            <person name="Cecchin M."/>
            <person name="Marcolungo L."/>
            <person name="Rossato M."/>
            <person name="Girolomoni L."/>
            <person name="Cosentino E."/>
            <person name="Cuine S."/>
            <person name="Li-Beisson Y."/>
            <person name="Delledonne M."/>
            <person name="Ballottari M."/>
        </authorList>
    </citation>
    <scope>NUCLEOTIDE SEQUENCE</scope>
    <source>
        <strain evidence="3">211/11P</strain>
    </source>
</reference>
<feature type="compositionally biased region" description="Low complexity" evidence="1">
    <location>
        <begin position="643"/>
        <end position="654"/>
    </location>
</feature>
<dbReference type="EMBL" id="SIDB01000005">
    <property type="protein sequence ID" value="KAI3432442.1"/>
    <property type="molecule type" value="Genomic_DNA"/>
</dbReference>
<proteinExistence type="predicted"/>
<dbReference type="OrthoDB" id="273917at2759"/>
<dbReference type="Pfam" id="PF26180">
    <property type="entry name" value="PAP-OAS1"/>
    <property type="match status" value="1"/>
</dbReference>
<feature type="region of interest" description="Disordered" evidence="1">
    <location>
        <begin position="501"/>
        <end position="568"/>
    </location>
</feature>
<organism evidence="3 4">
    <name type="scientific">Chlorella vulgaris</name>
    <name type="common">Green alga</name>
    <dbReference type="NCBI Taxonomy" id="3077"/>
    <lineage>
        <taxon>Eukaryota</taxon>
        <taxon>Viridiplantae</taxon>
        <taxon>Chlorophyta</taxon>
        <taxon>core chlorophytes</taxon>
        <taxon>Trebouxiophyceae</taxon>
        <taxon>Chlorellales</taxon>
        <taxon>Chlorellaceae</taxon>
        <taxon>Chlorella clade</taxon>
        <taxon>Chlorella</taxon>
    </lineage>
</organism>
<evidence type="ECO:0000256" key="1">
    <source>
        <dbReference type="SAM" id="MobiDB-lite"/>
    </source>
</evidence>
<feature type="compositionally biased region" description="Low complexity" evidence="1">
    <location>
        <begin position="682"/>
        <end position="715"/>
    </location>
</feature>
<dbReference type="InterPro" id="IPR058920">
    <property type="entry name" value="PAP-OAS1-bd-rel"/>
</dbReference>
<evidence type="ECO:0000313" key="3">
    <source>
        <dbReference type="EMBL" id="KAI3432442.1"/>
    </source>
</evidence>
<gene>
    <name evidence="3" type="ORF">D9Q98_003995</name>
</gene>
<dbReference type="PANTHER" id="PTHR45979:SF30">
    <property type="entry name" value="NUCLEOTIDYLTRANSFERASE"/>
    <property type="match status" value="1"/>
</dbReference>
<dbReference type="InterPro" id="IPR058921">
    <property type="entry name" value="PAP/OAS1-rel"/>
</dbReference>
<dbReference type="SUPFAM" id="SSF81631">
    <property type="entry name" value="PAP/OAS1 substrate-binding domain"/>
    <property type="match status" value="1"/>
</dbReference>
<dbReference type="SUPFAM" id="SSF81301">
    <property type="entry name" value="Nucleotidyltransferase"/>
    <property type="match status" value="1"/>
</dbReference>
<feature type="compositionally biased region" description="Polar residues" evidence="1">
    <location>
        <begin position="84"/>
        <end position="102"/>
    </location>
</feature>
<feature type="domain" description="PAP/OAS1 substrate-binding-related" evidence="2">
    <location>
        <begin position="177"/>
        <end position="374"/>
    </location>
</feature>
<name>A0A9D4TRE1_CHLVU</name>
<protein>
    <recommendedName>
        <fullName evidence="2">PAP/OAS1 substrate-binding-related domain-containing protein</fullName>
    </recommendedName>
</protein>
<dbReference type="PANTHER" id="PTHR45979">
    <property type="entry name" value="PAP/OAS1 SUBSTRATE-BINDING DOMAIN SUPERFAMILY"/>
    <property type="match status" value="1"/>
</dbReference>
<dbReference type="Gene3D" id="1.10.1410.10">
    <property type="match status" value="1"/>
</dbReference>